<feature type="domain" description="Major facilitator superfamily (MFS) profile" evidence="6">
    <location>
        <begin position="128"/>
        <end position="565"/>
    </location>
</feature>
<dbReference type="AlphaFoldDB" id="A0A074ZBH6"/>
<dbReference type="OrthoDB" id="5141738at2759"/>
<organism evidence="7 8">
    <name type="scientific">Opisthorchis viverrini</name>
    <name type="common">Southeast Asian liver fluke</name>
    <dbReference type="NCBI Taxonomy" id="6198"/>
    <lineage>
        <taxon>Eukaryota</taxon>
        <taxon>Metazoa</taxon>
        <taxon>Spiralia</taxon>
        <taxon>Lophotrochozoa</taxon>
        <taxon>Platyhelminthes</taxon>
        <taxon>Trematoda</taxon>
        <taxon>Digenea</taxon>
        <taxon>Opisthorchiida</taxon>
        <taxon>Opisthorchiata</taxon>
        <taxon>Opisthorchiidae</taxon>
        <taxon>Opisthorchis</taxon>
    </lineage>
</organism>
<feature type="transmembrane region" description="Helical" evidence="5">
    <location>
        <begin position="416"/>
        <end position="442"/>
    </location>
</feature>
<protein>
    <recommendedName>
        <fullName evidence="6">Major facilitator superfamily (MFS) profile domain-containing protein</fullName>
    </recommendedName>
</protein>
<feature type="transmembrane region" description="Helical" evidence="5">
    <location>
        <begin position="449"/>
        <end position="470"/>
    </location>
</feature>
<keyword evidence="4 5" id="KW-0472">Membrane</keyword>
<evidence type="ECO:0000313" key="7">
    <source>
        <dbReference type="EMBL" id="KER22942.1"/>
    </source>
</evidence>
<dbReference type="InterPro" id="IPR020846">
    <property type="entry name" value="MFS_dom"/>
</dbReference>
<dbReference type="PANTHER" id="PTHR24064">
    <property type="entry name" value="SOLUTE CARRIER FAMILY 22 MEMBER"/>
    <property type="match status" value="1"/>
</dbReference>
<feature type="transmembrane region" description="Helical" evidence="5">
    <location>
        <begin position="231"/>
        <end position="251"/>
    </location>
</feature>
<dbReference type="KEGG" id="ovi:T265_09072"/>
<evidence type="ECO:0000256" key="2">
    <source>
        <dbReference type="ARBA" id="ARBA00022692"/>
    </source>
</evidence>
<evidence type="ECO:0000259" key="6">
    <source>
        <dbReference type="PROSITE" id="PS50850"/>
    </source>
</evidence>
<dbReference type="InterPro" id="IPR036259">
    <property type="entry name" value="MFS_trans_sf"/>
</dbReference>
<feature type="transmembrane region" description="Helical" evidence="5">
    <location>
        <begin position="288"/>
        <end position="307"/>
    </location>
</feature>
<gene>
    <name evidence="7" type="ORF">T265_09072</name>
</gene>
<dbReference type="InterPro" id="IPR005828">
    <property type="entry name" value="MFS_sugar_transport-like"/>
</dbReference>
<feature type="transmembrane region" description="Helical" evidence="5">
    <location>
        <begin position="476"/>
        <end position="500"/>
    </location>
</feature>
<feature type="transmembrane region" description="Helical" evidence="5">
    <location>
        <begin position="263"/>
        <end position="282"/>
    </location>
</feature>
<feature type="transmembrane region" description="Helical" evidence="5">
    <location>
        <begin position="512"/>
        <end position="531"/>
    </location>
</feature>
<evidence type="ECO:0000256" key="1">
    <source>
        <dbReference type="ARBA" id="ARBA00004141"/>
    </source>
</evidence>
<dbReference type="Proteomes" id="UP000054324">
    <property type="component" value="Unassembled WGS sequence"/>
</dbReference>
<evidence type="ECO:0000256" key="5">
    <source>
        <dbReference type="SAM" id="Phobius"/>
    </source>
</evidence>
<evidence type="ECO:0000256" key="4">
    <source>
        <dbReference type="ARBA" id="ARBA00023136"/>
    </source>
</evidence>
<proteinExistence type="predicted"/>
<dbReference type="Pfam" id="PF00083">
    <property type="entry name" value="Sugar_tr"/>
    <property type="match status" value="1"/>
</dbReference>
<feature type="transmembrane region" description="Helical" evidence="5">
    <location>
        <begin position="543"/>
        <end position="560"/>
    </location>
</feature>
<dbReference type="EMBL" id="KL596872">
    <property type="protein sequence ID" value="KER22942.1"/>
    <property type="molecule type" value="Genomic_DNA"/>
</dbReference>
<dbReference type="SUPFAM" id="SSF103473">
    <property type="entry name" value="MFS general substrate transporter"/>
    <property type="match status" value="1"/>
</dbReference>
<dbReference type="STRING" id="6198.A0A074ZBH6"/>
<comment type="subcellular location">
    <subcellularLocation>
        <location evidence="1">Membrane</location>
        <topology evidence="1">Multi-pass membrane protein</topology>
    </subcellularLocation>
</comment>
<dbReference type="CTD" id="20323251"/>
<reference evidence="7 8" key="1">
    <citation type="submission" date="2013-11" db="EMBL/GenBank/DDBJ databases">
        <title>Opisthorchis viverrini - life in the bile duct.</title>
        <authorList>
            <person name="Young N.D."/>
            <person name="Nagarajan N."/>
            <person name="Lin S.J."/>
            <person name="Korhonen P.K."/>
            <person name="Jex A.R."/>
            <person name="Hall R.S."/>
            <person name="Safavi-Hemami H."/>
            <person name="Kaewkong W."/>
            <person name="Bertrand D."/>
            <person name="Gao S."/>
            <person name="Seet Q."/>
            <person name="Wongkham S."/>
            <person name="Teh B.T."/>
            <person name="Wongkham C."/>
            <person name="Intapan P.M."/>
            <person name="Maleewong W."/>
            <person name="Yang X."/>
            <person name="Hu M."/>
            <person name="Wang Z."/>
            <person name="Hofmann A."/>
            <person name="Sternberg P.W."/>
            <person name="Tan P."/>
            <person name="Wang J."/>
            <person name="Gasser R.B."/>
        </authorList>
    </citation>
    <scope>NUCLEOTIDE SEQUENCE [LARGE SCALE GENOMIC DNA]</scope>
</reference>
<keyword evidence="8" id="KW-1185">Reference proteome</keyword>
<evidence type="ECO:0000256" key="3">
    <source>
        <dbReference type="ARBA" id="ARBA00022989"/>
    </source>
</evidence>
<name>A0A074ZBH6_OPIVI</name>
<accession>A0A074ZBH6</accession>
<keyword evidence="3 5" id="KW-1133">Transmembrane helix</keyword>
<feature type="transmembrane region" description="Helical" evidence="5">
    <location>
        <begin position="390"/>
        <end position="410"/>
    </location>
</feature>
<dbReference type="GO" id="GO:0022857">
    <property type="term" value="F:transmembrane transporter activity"/>
    <property type="evidence" value="ECO:0007669"/>
    <property type="project" value="InterPro"/>
</dbReference>
<keyword evidence="2 5" id="KW-0812">Transmembrane</keyword>
<evidence type="ECO:0000313" key="8">
    <source>
        <dbReference type="Proteomes" id="UP000054324"/>
    </source>
</evidence>
<dbReference type="PROSITE" id="PS50850">
    <property type="entry name" value="MFS"/>
    <property type="match status" value="1"/>
</dbReference>
<dbReference type="GO" id="GO:0016020">
    <property type="term" value="C:membrane"/>
    <property type="evidence" value="ECO:0007669"/>
    <property type="project" value="UniProtKB-SubCell"/>
</dbReference>
<feature type="transmembrane region" description="Helical" evidence="5">
    <location>
        <begin position="202"/>
        <end position="219"/>
    </location>
</feature>
<sequence length="571" mass="63638">MEEKASAMSIPMIEGTNSGAESTAGTTLNADDILNELVKPCGLWQWSIVFLLTFSCSSLMTFPVYANSASPHRCRMEPSVEYLLKERNMSFDQVASLIGPWKYTDLSDTVQSGCYRYRVNWGSLSGEELFQVDNATELEPCPLGYVHDSNPHFYPGNVVSEFETVCDRAWLVPLGTSIYMFGAAMGNLLGGWSGGRFGRKKTLILVSLIEFLSGIWTSLSPSYLSYVLARGFMAVGMVAKSNVTGILMIELTLARYRSIFRAILSLGLAFIYRSLMALWAYWIPDWRWLNVAVTAPNMLSVLYFCLLPESPRWLFSQKRYSEGIAVFKSGYRINHLNKPKLHLGRFTQLANEAKKLELSQANEESKTMGLSCHCSLIKPLYSRKLFKTTMLSIIIMLGVTMSFIGLLFYARAVRHYVYIVGFLNALTGVPGIVLFSLLYRFFRNRKRPLATLVSLACIILLATGLYTIIFKPSTDTVLIVSSNICLVLLQASLNMGILYVPELFSSEIRTQGFGLIMGLSKVGGIVCSFVNALDQQVVHGCPLLIYSGVLLLVLCSLMFLRDTSGENLPDN</sequence>
<dbReference type="Gene3D" id="1.20.1250.20">
    <property type="entry name" value="MFS general substrate transporter like domains"/>
    <property type="match status" value="1"/>
</dbReference>
<feature type="transmembrane region" description="Helical" evidence="5">
    <location>
        <begin position="43"/>
        <end position="66"/>
    </location>
</feature>
<dbReference type="RefSeq" id="XP_009173315.1">
    <property type="nucleotide sequence ID" value="XM_009175051.1"/>
</dbReference>
<dbReference type="GeneID" id="20323251"/>